<dbReference type="EMBL" id="JACIJG010000004">
    <property type="protein sequence ID" value="MBB5701648.1"/>
    <property type="molecule type" value="Genomic_DNA"/>
</dbReference>
<evidence type="ECO:0000313" key="2">
    <source>
        <dbReference type="Proteomes" id="UP000555546"/>
    </source>
</evidence>
<dbReference type="AlphaFoldDB" id="A0A7W9AW19"/>
<protein>
    <submittedName>
        <fullName evidence="1">Uncharacterized protein</fullName>
    </submittedName>
</protein>
<organism evidence="1 2">
    <name type="scientific">Brucella daejeonensis</name>
    <dbReference type="NCBI Taxonomy" id="659015"/>
    <lineage>
        <taxon>Bacteria</taxon>
        <taxon>Pseudomonadati</taxon>
        <taxon>Pseudomonadota</taxon>
        <taxon>Alphaproteobacteria</taxon>
        <taxon>Hyphomicrobiales</taxon>
        <taxon>Brucellaceae</taxon>
        <taxon>Brucella/Ochrobactrum group</taxon>
        <taxon>Brucella</taxon>
    </lineage>
</organism>
<accession>A0A7W9AW19</accession>
<dbReference type="Proteomes" id="UP000555546">
    <property type="component" value="Unassembled WGS sequence"/>
</dbReference>
<comment type="caution">
    <text evidence="1">The sequence shown here is derived from an EMBL/GenBank/DDBJ whole genome shotgun (WGS) entry which is preliminary data.</text>
</comment>
<dbReference type="RefSeq" id="WP_183650125.1">
    <property type="nucleotide sequence ID" value="NZ_JACIJG010000004.1"/>
</dbReference>
<evidence type="ECO:0000313" key="1">
    <source>
        <dbReference type="EMBL" id="MBB5701648.1"/>
    </source>
</evidence>
<sequence>MFHSIADQRLADARLNASTRTFPPSQVLKCRGEALFRSQRTRNLACLFDLDPNVHAWTCLPVLLRFGDGYHVPDFAVRRSDGDYLVDTTPPPEWAIKAAESEGWSYDCVSYKPDDNHAFIANAADLLPYAQNSTISLSDRVRLLAALDDDGPLALKHCIQLVRGTADPMSAIATLYFSGEISFDLTERISPETRVSRT</sequence>
<reference evidence="1 2" key="1">
    <citation type="submission" date="2020-08" db="EMBL/GenBank/DDBJ databases">
        <title>Genomic Encyclopedia of Type Strains, Phase IV (KMG-IV): sequencing the most valuable type-strain genomes for metagenomic binning, comparative biology and taxonomic classification.</title>
        <authorList>
            <person name="Goeker M."/>
        </authorList>
    </citation>
    <scope>NUCLEOTIDE SEQUENCE [LARGE SCALE GENOMIC DNA]</scope>
    <source>
        <strain evidence="1 2">DSM 26944</strain>
    </source>
</reference>
<keyword evidence="2" id="KW-1185">Reference proteome</keyword>
<proteinExistence type="predicted"/>
<gene>
    <name evidence="1" type="ORF">FHS76_001499</name>
</gene>
<name>A0A7W9AW19_9HYPH</name>